<dbReference type="InterPro" id="IPR001123">
    <property type="entry name" value="LeuE-type"/>
</dbReference>
<dbReference type="GO" id="GO:0005886">
    <property type="term" value="C:plasma membrane"/>
    <property type="evidence" value="ECO:0007669"/>
    <property type="project" value="UniProtKB-SubCell"/>
</dbReference>
<evidence type="ECO:0000256" key="3">
    <source>
        <dbReference type="ARBA" id="ARBA00022692"/>
    </source>
</evidence>
<comment type="subcellular location">
    <subcellularLocation>
        <location evidence="1">Cell membrane</location>
        <topology evidence="1">Multi-pass membrane protein</topology>
    </subcellularLocation>
</comment>
<accession>A0A849A4X6</accession>
<evidence type="ECO:0000256" key="4">
    <source>
        <dbReference type="ARBA" id="ARBA00022989"/>
    </source>
</evidence>
<feature type="transmembrane region" description="Helical" evidence="6">
    <location>
        <begin position="176"/>
        <end position="198"/>
    </location>
</feature>
<protein>
    <submittedName>
        <fullName evidence="7">Amino acid transporter</fullName>
    </submittedName>
</protein>
<reference evidence="7 8" key="1">
    <citation type="submission" date="2020-05" db="EMBL/GenBank/DDBJ databases">
        <title>Nakamurella sp. DB0629 isolated from air conditioner.</title>
        <authorList>
            <person name="Kim D.H."/>
            <person name="Kim D.-U."/>
        </authorList>
    </citation>
    <scope>NUCLEOTIDE SEQUENCE [LARGE SCALE GENOMIC DNA]</scope>
    <source>
        <strain evidence="7 8">DB0629</strain>
    </source>
</reference>
<evidence type="ECO:0000256" key="2">
    <source>
        <dbReference type="ARBA" id="ARBA00022475"/>
    </source>
</evidence>
<keyword evidence="5 6" id="KW-0472">Membrane</keyword>
<evidence type="ECO:0000256" key="1">
    <source>
        <dbReference type="ARBA" id="ARBA00004651"/>
    </source>
</evidence>
<proteinExistence type="predicted"/>
<sequence>MTSAVAGLLTGLSLIVAIGAQNAYVLRQGLLRQHVGVVVLVCALADVLLIAAGVAGVGAVVAAHPQLLNVLRWAGAGYLVWFGVRSLRSALRPGSQALQADVAGGRGPVLATALALTFLNPHVYLDTVVFLGSISNQYGGAGRWWFGLGAAAASIGWFTGLGFGARSMSGLLKRPATWRVVDVLVALTMFAVAAMLLLRR</sequence>
<dbReference type="EMBL" id="JABEND010000003">
    <property type="protein sequence ID" value="NNG35595.1"/>
    <property type="molecule type" value="Genomic_DNA"/>
</dbReference>
<dbReference type="Pfam" id="PF01810">
    <property type="entry name" value="LysE"/>
    <property type="match status" value="1"/>
</dbReference>
<dbReference type="GO" id="GO:0015171">
    <property type="term" value="F:amino acid transmembrane transporter activity"/>
    <property type="evidence" value="ECO:0007669"/>
    <property type="project" value="TreeGrafter"/>
</dbReference>
<dbReference type="PANTHER" id="PTHR30086:SF20">
    <property type="entry name" value="ARGININE EXPORTER PROTEIN ARGO-RELATED"/>
    <property type="match status" value="1"/>
</dbReference>
<evidence type="ECO:0000313" key="7">
    <source>
        <dbReference type="EMBL" id="NNG35595.1"/>
    </source>
</evidence>
<evidence type="ECO:0000256" key="5">
    <source>
        <dbReference type="ARBA" id="ARBA00023136"/>
    </source>
</evidence>
<feature type="transmembrane region" description="Helical" evidence="6">
    <location>
        <begin position="108"/>
        <end position="132"/>
    </location>
</feature>
<keyword evidence="3 6" id="KW-0812">Transmembrane</keyword>
<dbReference type="AlphaFoldDB" id="A0A849A4X6"/>
<name>A0A849A4X6_9ACTN</name>
<keyword evidence="4 6" id="KW-1133">Transmembrane helix</keyword>
<gene>
    <name evidence="7" type="ORF">HKD39_07685</name>
</gene>
<keyword evidence="2" id="KW-1003">Cell membrane</keyword>
<comment type="caution">
    <text evidence="7">The sequence shown here is derived from an EMBL/GenBank/DDBJ whole genome shotgun (WGS) entry which is preliminary data.</text>
</comment>
<keyword evidence="8" id="KW-1185">Reference proteome</keyword>
<evidence type="ECO:0000256" key="6">
    <source>
        <dbReference type="SAM" id="Phobius"/>
    </source>
</evidence>
<dbReference type="RefSeq" id="WP_171199259.1">
    <property type="nucleotide sequence ID" value="NZ_JABEND010000003.1"/>
</dbReference>
<feature type="transmembrane region" description="Helical" evidence="6">
    <location>
        <begin position="35"/>
        <end position="63"/>
    </location>
</feature>
<dbReference type="Proteomes" id="UP000562984">
    <property type="component" value="Unassembled WGS sequence"/>
</dbReference>
<organism evidence="7 8">
    <name type="scientific">Nakamurella aerolata</name>
    <dbReference type="NCBI Taxonomy" id="1656892"/>
    <lineage>
        <taxon>Bacteria</taxon>
        <taxon>Bacillati</taxon>
        <taxon>Actinomycetota</taxon>
        <taxon>Actinomycetes</taxon>
        <taxon>Nakamurellales</taxon>
        <taxon>Nakamurellaceae</taxon>
        <taxon>Nakamurella</taxon>
    </lineage>
</organism>
<evidence type="ECO:0000313" key="8">
    <source>
        <dbReference type="Proteomes" id="UP000562984"/>
    </source>
</evidence>
<feature type="transmembrane region" description="Helical" evidence="6">
    <location>
        <begin position="144"/>
        <end position="164"/>
    </location>
</feature>
<dbReference type="PANTHER" id="PTHR30086">
    <property type="entry name" value="ARGININE EXPORTER PROTEIN ARGO"/>
    <property type="match status" value="1"/>
</dbReference>